<accession>A0ACB8T0X8</accession>
<evidence type="ECO:0000313" key="1">
    <source>
        <dbReference type="EMBL" id="KAI0061763.1"/>
    </source>
</evidence>
<proteinExistence type="predicted"/>
<evidence type="ECO:0000313" key="2">
    <source>
        <dbReference type="Proteomes" id="UP000814140"/>
    </source>
</evidence>
<dbReference type="EMBL" id="MU277211">
    <property type="protein sequence ID" value="KAI0061763.1"/>
    <property type="molecule type" value="Genomic_DNA"/>
</dbReference>
<reference evidence="1" key="1">
    <citation type="submission" date="2021-03" db="EMBL/GenBank/DDBJ databases">
        <authorList>
            <consortium name="DOE Joint Genome Institute"/>
            <person name="Ahrendt S."/>
            <person name="Looney B.P."/>
            <person name="Miyauchi S."/>
            <person name="Morin E."/>
            <person name="Drula E."/>
            <person name="Courty P.E."/>
            <person name="Chicoki N."/>
            <person name="Fauchery L."/>
            <person name="Kohler A."/>
            <person name="Kuo A."/>
            <person name="Labutti K."/>
            <person name="Pangilinan J."/>
            <person name="Lipzen A."/>
            <person name="Riley R."/>
            <person name="Andreopoulos W."/>
            <person name="He G."/>
            <person name="Johnson J."/>
            <person name="Barry K.W."/>
            <person name="Grigoriev I.V."/>
            <person name="Nagy L."/>
            <person name="Hibbett D."/>
            <person name="Henrissat B."/>
            <person name="Matheny P.B."/>
            <person name="Labbe J."/>
            <person name="Martin F."/>
        </authorList>
    </citation>
    <scope>NUCLEOTIDE SEQUENCE</scope>
    <source>
        <strain evidence="1">HHB10654</strain>
    </source>
</reference>
<sequence>MVTYDTLAANVDWRIAGSTLLLFFIVSRVLKFIRGLKAVSWLPGLRTALEQPEGLLPTGRWNPGLYLIWNERFTLYQKWNSETVSIVPFLTGKPAIYTSSLEVTRQIVGGGPKSAWVKPELSSRATNIWGDNVLSTNNPEWRKHRRILGPAFTQTSTYVHVWSTTHRIYHEMTASEGWDASDEVEIQVLQKLTTKFALNVILASGFGIALPWDTPPGQGGEVNLQQALRAFADNVTYFIFAPEWVQRLPFPWFKKLAAGRRVLAEYMRSQVEERRAEIRGGAEVKSDVFSLLVRANEEEEGKLKLSDTEVIGNVFSLMFAGHETTAHTFSVVLGLLGIYPDVQQEMYEEVINVVGNRDPVYDDFGKLQKILALFYESVRLYPSAYMLLRQAAEDTVLTIPEDGWGPGTRSIAIEKGTQAVIDIVGIQLNPRYFTDPEKFDPSRWYGVSSDSETVSAWSIGPRTCIGRKFAFVEAVCFLTLLIREWYVEPIMKPGETTAEWRERIMVPKLMITLSVGNMPIRLKRRASRGQ</sequence>
<gene>
    <name evidence="1" type="ORF">BV25DRAFT_1857251</name>
</gene>
<comment type="caution">
    <text evidence="1">The sequence shown here is derived from an EMBL/GenBank/DDBJ whole genome shotgun (WGS) entry which is preliminary data.</text>
</comment>
<reference evidence="1" key="2">
    <citation type="journal article" date="2022" name="New Phytol.">
        <title>Evolutionary transition to the ectomycorrhizal habit in the genomes of a hyperdiverse lineage of mushroom-forming fungi.</title>
        <authorList>
            <person name="Looney B."/>
            <person name="Miyauchi S."/>
            <person name="Morin E."/>
            <person name="Drula E."/>
            <person name="Courty P.E."/>
            <person name="Kohler A."/>
            <person name="Kuo A."/>
            <person name="LaButti K."/>
            <person name="Pangilinan J."/>
            <person name="Lipzen A."/>
            <person name="Riley R."/>
            <person name="Andreopoulos W."/>
            <person name="He G."/>
            <person name="Johnson J."/>
            <person name="Nolan M."/>
            <person name="Tritt A."/>
            <person name="Barry K.W."/>
            <person name="Grigoriev I.V."/>
            <person name="Nagy L.G."/>
            <person name="Hibbett D."/>
            <person name="Henrissat B."/>
            <person name="Matheny P.B."/>
            <person name="Labbe J."/>
            <person name="Martin F.M."/>
        </authorList>
    </citation>
    <scope>NUCLEOTIDE SEQUENCE</scope>
    <source>
        <strain evidence="1">HHB10654</strain>
    </source>
</reference>
<protein>
    <submittedName>
        <fullName evidence="1">Cytochrome P450</fullName>
    </submittedName>
</protein>
<keyword evidence="2" id="KW-1185">Reference proteome</keyword>
<dbReference type="Proteomes" id="UP000814140">
    <property type="component" value="Unassembled WGS sequence"/>
</dbReference>
<name>A0ACB8T0X8_9AGAM</name>
<organism evidence="1 2">
    <name type="scientific">Artomyces pyxidatus</name>
    <dbReference type="NCBI Taxonomy" id="48021"/>
    <lineage>
        <taxon>Eukaryota</taxon>
        <taxon>Fungi</taxon>
        <taxon>Dikarya</taxon>
        <taxon>Basidiomycota</taxon>
        <taxon>Agaricomycotina</taxon>
        <taxon>Agaricomycetes</taxon>
        <taxon>Russulales</taxon>
        <taxon>Auriscalpiaceae</taxon>
        <taxon>Artomyces</taxon>
    </lineage>
</organism>